<sequence>MRLLAANHATKKVVCKYCRKTICASKYLKRHYKSCPEYSQHGLNQKISELTTKTEALTTKTEEQAKELAVFRKAEKEYVDVIKMLAKNNSNVVNISNSTINNTNSYGIYYIMRNYKDALNFEDVMKPALTADEIAYTRENGAASGCCKLILDRCITDIAIEKRPFHCTDLARKKYVLHTENDWKVDDKGEMILNKTYPKIRKLYQLDQDIDSLNAKEFNAYTDDCEQVSQLYKNRKKIVNILARKTYLKNNIKDIKAMT</sequence>
<proteinExistence type="predicted"/>
<reference evidence="1" key="1">
    <citation type="journal article" date="2019" name="MBio">
        <title>Virus Genomes from Deep Sea Sediments Expand the Ocean Megavirome and Support Independent Origins of Viral Gigantism.</title>
        <authorList>
            <person name="Backstrom D."/>
            <person name="Yutin N."/>
            <person name="Jorgensen S.L."/>
            <person name="Dharamshi J."/>
            <person name="Homa F."/>
            <person name="Zaremba-Niedwiedzka K."/>
            <person name="Spang A."/>
            <person name="Wolf Y.I."/>
            <person name="Koonin E.V."/>
            <person name="Ettema T.J."/>
        </authorList>
    </citation>
    <scope>NUCLEOTIDE SEQUENCE</scope>
</reference>
<gene>
    <name evidence="1" type="ORF">LCMiAC01_04180</name>
</gene>
<accession>A0A481Z208</accession>
<organism evidence="1">
    <name type="scientific">Mimivirus LCMiAC01</name>
    <dbReference type="NCBI Taxonomy" id="2506608"/>
    <lineage>
        <taxon>Viruses</taxon>
        <taxon>Varidnaviria</taxon>
        <taxon>Bamfordvirae</taxon>
        <taxon>Nucleocytoviricota</taxon>
        <taxon>Megaviricetes</taxon>
        <taxon>Imitervirales</taxon>
        <taxon>Mimiviridae</taxon>
        <taxon>Klosneuvirinae</taxon>
    </lineage>
</organism>
<dbReference type="EMBL" id="MK500396">
    <property type="protein sequence ID" value="QBK88736.1"/>
    <property type="molecule type" value="Genomic_DNA"/>
</dbReference>
<name>A0A481Z208_9VIRU</name>
<evidence type="ECO:0000313" key="1">
    <source>
        <dbReference type="EMBL" id="QBK88736.1"/>
    </source>
</evidence>
<protein>
    <submittedName>
        <fullName evidence="1">Cholesterol-binding START domain containing protein</fullName>
    </submittedName>
</protein>